<feature type="chain" id="PRO_5008069049" evidence="1">
    <location>
        <begin position="27"/>
        <end position="145"/>
    </location>
</feature>
<protein>
    <submittedName>
        <fullName evidence="3">Stress protein</fullName>
    </submittedName>
</protein>
<organism evidence="3 4">
    <name type="scientific">Methylomonas lenta</name>
    <dbReference type="NCBI Taxonomy" id="980561"/>
    <lineage>
        <taxon>Bacteria</taxon>
        <taxon>Pseudomonadati</taxon>
        <taxon>Pseudomonadota</taxon>
        <taxon>Gammaproteobacteria</taxon>
        <taxon>Methylococcales</taxon>
        <taxon>Methylococcaceae</taxon>
        <taxon>Methylomonas</taxon>
    </lineage>
</organism>
<dbReference type="Proteomes" id="UP000078476">
    <property type="component" value="Unassembled WGS sequence"/>
</dbReference>
<dbReference type="PROSITE" id="PS51502">
    <property type="entry name" value="S_R_A_B_BARREL"/>
    <property type="match status" value="1"/>
</dbReference>
<evidence type="ECO:0000313" key="4">
    <source>
        <dbReference type="Proteomes" id="UP000078476"/>
    </source>
</evidence>
<evidence type="ECO:0000313" key="3">
    <source>
        <dbReference type="EMBL" id="OAI16381.1"/>
    </source>
</evidence>
<dbReference type="InterPro" id="IPR011008">
    <property type="entry name" value="Dimeric_a/b-barrel"/>
</dbReference>
<sequence>MILFKANWLNQCLLSLLLFGLLTACASTENEYKKIDYATGHRLHHVVVIWLKQSGDADVRQRYIEQSKPLARLPGVLAYDVGTPASIKRRHTSAALDESYDVAVASVFESPQAFEMFLKNPEYGRIAQQVLRPLVDKYKVYEFVE</sequence>
<dbReference type="SMART" id="SM00886">
    <property type="entry name" value="Dabb"/>
    <property type="match status" value="1"/>
</dbReference>
<comment type="caution">
    <text evidence="3">The sequence shown here is derived from an EMBL/GenBank/DDBJ whole genome shotgun (WGS) entry which is preliminary data.</text>
</comment>
<gene>
    <name evidence="3" type="ORF">A1359_08185</name>
</gene>
<name>A0A177NEU9_9GAMM</name>
<dbReference type="EMBL" id="LUUI01000096">
    <property type="protein sequence ID" value="OAI16381.1"/>
    <property type="molecule type" value="Genomic_DNA"/>
</dbReference>
<dbReference type="Gene3D" id="3.30.70.100">
    <property type="match status" value="1"/>
</dbReference>
<proteinExistence type="predicted"/>
<reference evidence="3 4" key="1">
    <citation type="submission" date="2016-03" db="EMBL/GenBank/DDBJ databases">
        <authorList>
            <person name="Ploux O."/>
        </authorList>
    </citation>
    <scope>NUCLEOTIDE SEQUENCE [LARGE SCALE GENOMIC DNA]</scope>
    <source>
        <strain evidence="3 4">R-45370</strain>
    </source>
</reference>
<keyword evidence="1" id="KW-0732">Signal</keyword>
<evidence type="ECO:0000256" key="1">
    <source>
        <dbReference type="SAM" id="SignalP"/>
    </source>
</evidence>
<keyword evidence="4" id="KW-1185">Reference proteome</keyword>
<dbReference type="AlphaFoldDB" id="A0A177NEU9"/>
<dbReference type="PROSITE" id="PS51257">
    <property type="entry name" value="PROKAR_LIPOPROTEIN"/>
    <property type="match status" value="1"/>
</dbReference>
<dbReference type="STRING" id="980561.A1359_08185"/>
<dbReference type="OrthoDB" id="5570802at2"/>
<dbReference type="InterPro" id="IPR013097">
    <property type="entry name" value="Dabb"/>
</dbReference>
<dbReference type="Pfam" id="PF07876">
    <property type="entry name" value="Dabb"/>
    <property type="match status" value="1"/>
</dbReference>
<evidence type="ECO:0000259" key="2">
    <source>
        <dbReference type="PROSITE" id="PS51502"/>
    </source>
</evidence>
<dbReference type="SUPFAM" id="SSF54909">
    <property type="entry name" value="Dimeric alpha+beta barrel"/>
    <property type="match status" value="1"/>
</dbReference>
<accession>A0A177NEU9</accession>
<feature type="domain" description="Stress-response A/B barrel" evidence="2">
    <location>
        <begin position="43"/>
        <end position="143"/>
    </location>
</feature>
<feature type="signal peptide" evidence="1">
    <location>
        <begin position="1"/>
        <end position="26"/>
    </location>
</feature>